<dbReference type="CDD" id="cd00371">
    <property type="entry name" value="HMA"/>
    <property type="match status" value="1"/>
</dbReference>
<dbReference type="Pfam" id="PF00403">
    <property type="entry name" value="HMA"/>
    <property type="match status" value="1"/>
</dbReference>
<evidence type="ECO:0000313" key="2">
    <source>
        <dbReference type="EMBL" id="MPL99360.1"/>
    </source>
</evidence>
<evidence type="ECO:0000259" key="1">
    <source>
        <dbReference type="PROSITE" id="PS50846"/>
    </source>
</evidence>
<dbReference type="Gene3D" id="3.30.70.100">
    <property type="match status" value="1"/>
</dbReference>
<sequence>MSSNEVKLILSGLDCANCANKIETKVNNLDGINEATLNFATSTLIIELNGTIEREDAIKEIKSIVNKLEPGVKVFDKDENRALTKKMLRSVQVSLVVNRKMILIKKVITIMKNIHTVIHMNTPMDIHMIILMGMQ</sequence>
<dbReference type="EMBL" id="VSSQ01000661">
    <property type="protein sequence ID" value="MPL99360.1"/>
    <property type="molecule type" value="Genomic_DNA"/>
</dbReference>
<proteinExistence type="predicted"/>
<feature type="domain" description="HMA" evidence="1">
    <location>
        <begin position="4"/>
        <end position="73"/>
    </location>
</feature>
<dbReference type="SUPFAM" id="SSF55008">
    <property type="entry name" value="HMA, heavy metal-associated domain"/>
    <property type="match status" value="1"/>
</dbReference>
<accession>A0A644W7A1</accession>
<dbReference type="AlphaFoldDB" id="A0A644W7A1"/>
<reference evidence="2" key="1">
    <citation type="submission" date="2019-08" db="EMBL/GenBank/DDBJ databases">
        <authorList>
            <person name="Kucharzyk K."/>
            <person name="Murdoch R.W."/>
            <person name="Higgins S."/>
            <person name="Loffler F."/>
        </authorList>
    </citation>
    <scope>NUCLEOTIDE SEQUENCE</scope>
</reference>
<dbReference type="InterPro" id="IPR036163">
    <property type="entry name" value="HMA_dom_sf"/>
</dbReference>
<dbReference type="PROSITE" id="PS50846">
    <property type="entry name" value="HMA_2"/>
    <property type="match status" value="1"/>
</dbReference>
<dbReference type="GO" id="GO:0046872">
    <property type="term" value="F:metal ion binding"/>
    <property type="evidence" value="ECO:0007669"/>
    <property type="project" value="InterPro"/>
</dbReference>
<gene>
    <name evidence="2" type="ORF">SDC9_45577</name>
</gene>
<name>A0A644W7A1_9ZZZZ</name>
<dbReference type="InterPro" id="IPR006121">
    <property type="entry name" value="HMA_dom"/>
</dbReference>
<protein>
    <recommendedName>
        <fullName evidence="1">HMA domain-containing protein</fullName>
    </recommendedName>
</protein>
<comment type="caution">
    <text evidence="2">The sequence shown here is derived from an EMBL/GenBank/DDBJ whole genome shotgun (WGS) entry which is preliminary data.</text>
</comment>
<organism evidence="2">
    <name type="scientific">bioreactor metagenome</name>
    <dbReference type="NCBI Taxonomy" id="1076179"/>
    <lineage>
        <taxon>unclassified sequences</taxon>
        <taxon>metagenomes</taxon>
        <taxon>ecological metagenomes</taxon>
    </lineage>
</organism>